<reference evidence="17" key="1">
    <citation type="submission" date="2020-08" db="EMBL/GenBank/DDBJ databases">
        <title>Multicomponent nature underlies the extraordinary mechanical properties of spider dragline silk.</title>
        <authorList>
            <person name="Kono N."/>
            <person name="Nakamura H."/>
            <person name="Mori M."/>
            <person name="Yoshida Y."/>
            <person name="Ohtoshi R."/>
            <person name="Malay A.D."/>
            <person name="Moran D.A.P."/>
            <person name="Tomita M."/>
            <person name="Numata K."/>
            <person name="Arakawa K."/>
        </authorList>
    </citation>
    <scope>NUCLEOTIDE SEQUENCE</scope>
</reference>
<evidence type="ECO:0000256" key="4">
    <source>
        <dbReference type="ARBA" id="ARBA00022525"/>
    </source>
</evidence>
<keyword evidence="6" id="KW-0800">Toxin</keyword>
<name>A0A8X6MYT4_NEPPI</name>
<evidence type="ECO:0000256" key="2">
    <source>
        <dbReference type="ARBA" id="ARBA00004613"/>
    </source>
</evidence>
<evidence type="ECO:0000256" key="14">
    <source>
        <dbReference type="ARBA" id="ARBA00049715"/>
    </source>
</evidence>
<comment type="caution">
    <text evidence="17">The sequence shown here is derived from an EMBL/GenBank/DDBJ whole genome shotgun (WGS) entry which is preliminary data.</text>
</comment>
<dbReference type="PROSITE" id="PS50297">
    <property type="entry name" value="ANK_REP_REGION"/>
    <property type="match status" value="2"/>
</dbReference>
<dbReference type="Gene3D" id="1.25.40.20">
    <property type="entry name" value="Ankyrin repeat-containing domain"/>
    <property type="match status" value="2"/>
</dbReference>
<keyword evidence="4" id="KW-0964">Secreted</keyword>
<dbReference type="Pfam" id="PF12796">
    <property type="entry name" value="Ank_2"/>
    <property type="match status" value="1"/>
</dbReference>
<keyword evidence="5" id="KW-1052">Target cell membrane</keyword>
<evidence type="ECO:0000256" key="7">
    <source>
        <dbReference type="ARBA" id="ARBA00022699"/>
    </source>
</evidence>
<dbReference type="CDD" id="cd23667">
    <property type="entry name" value="beta-trefoil_Ricin_CqDVP-like"/>
    <property type="match status" value="1"/>
</dbReference>
<evidence type="ECO:0000256" key="3">
    <source>
        <dbReference type="ARBA" id="ARBA00022483"/>
    </source>
</evidence>
<dbReference type="AlphaFoldDB" id="A0A8X6MYT4"/>
<protein>
    <recommendedName>
        <fullName evidence="15">Alpha-latrotoxin</fullName>
    </recommendedName>
</protein>
<dbReference type="GO" id="GO:0044231">
    <property type="term" value="C:host cell presynaptic membrane"/>
    <property type="evidence" value="ECO:0007669"/>
    <property type="project" value="UniProtKB-KW"/>
</dbReference>
<keyword evidence="3" id="KW-0268">Exocytosis</keyword>
<feature type="repeat" description="ANK" evidence="16">
    <location>
        <begin position="168"/>
        <end position="200"/>
    </location>
</feature>
<gene>
    <name evidence="17" type="primary">NCL1_47906</name>
    <name evidence="17" type="ORF">NPIL_595151</name>
</gene>
<evidence type="ECO:0000313" key="18">
    <source>
        <dbReference type="Proteomes" id="UP000887013"/>
    </source>
</evidence>
<comment type="subunit">
    <text evidence="14">Homotetramer in membranes.</text>
</comment>
<dbReference type="GO" id="GO:0090729">
    <property type="term" value="F:toxin activity"/>
    <property type="evidence" value="ECO:0007669"/>
    <property type="project" value="UniProtKB-KW"/>
</dbReference>
<evidence type="ECO:0000256" key="11">
    <source>
        <dbReference type="ARBA" id="ARBA00023136"/>
    </source>
</evidence>
<dbReference type="PROSITE" id="PS50088">
    <property type="entry name" value="ANK_REPEAT"/>
    <property type="match status" value="2"/>
</dbReference>
<accession>A0A8X6MYT4</accession>
<keyword evidence="11" id="KW-0472">Membrane</keyword>
<comment type="similarity">
    <text evidence="13">Belongs to the cationic peptide 01 (latrotoxin) family. 03 (alpha-latrotoxin) subfamily.</text>
</comment>
<evidence type="ECO:0000256" key="6">
    <source>
        <dbReference type="ARBA" id="ARBA00022656"/>
    </source>
</evidence>
<comment type="subcellular location">
    <subcellularLocation>
        <location evidence="2">Secreted</location>
    </subcellularLocation>
    <subcellularLocation>
        <location evidence="1">Target cell membrane</location>
    </subcellularLocation>
</comment>
<dbReference type="SUPFAM" id="SSF48403">
    <property type="entry name" value="Ankyrin repeat"/>
    <property type="match status" value="1"/>
</dbReference>
<dbReference type="InterPro" id="IPR002110">
    <property type="entry name" value="Ankyrin_rpt"/>
</dbReference>
<dbReference type="Proteomes" id="UP000887013">
    <property type="component" value="Unassembled WGS sequence"/>
</dbReference>
<keyword evidence="18" id="KW-1185">Reference proteome</keyword>
<evidence type="ECO:0000313" key="17">
    <source>
        <dbReference type="EMBL" id="GFS84709.1"/>
    </source>
</evidence>
<dbReference type="GO" id="GO:0006887">
    <property type="term" value="P:exocytosis"/>
    <property type="evidence" value="ECO:0007669"/>
    <property type="project" value="UniProtKB-KW"/>
</dbReference>
<organism evidence="17 18">
    <name type="scientific">Nephila pilipes</name>
    <name type="common">Giant wood spider</name>
    <name type="synonym">Nephila maculata</name>
    <dbReference type="NCBI Taxonomy" id="299642"/>
    <lineage>
        <taxon>Eukaryota</taxon>
        <taxon>Metazoa</taxon>
        <taxon>Ecdysozoa</taxon>
        <taxon>Arthropoda</taxon>
        <taxon>Chelicerata</taxon>
        <taxon>Arachnida</taxon>
        <taxon>Araneae</taxon>
        <taxon>Araneomorphae</taxon>
        <taxon>Entelegynae</taxon>
        <taxon>Araneoidea</taxon>
        <taxon>Nephilidae</taxon>
        <taxon>Nephila</taxon>
    </lineage>
</organism>
<evidence type="ECO:0000256" key="9">
    <source>
        <dbReference type="ARBA" id="ARBA00023028"/>
    </source>
</evidence>
<evidence type="ECO:0000256" key="1">
    <source>
        <dbReference type="ARBA" id="ARBA00004175"/>
    </source>
</evidence>
<dbReference type="SMART" id="SM00248">
    <property type="entry name" value="ANK"/>
    <property type="match status" value="5"/>
</dbReference>
<dbReference type="PANTHER" id="PTHR24198:SF165">
    <property type="entry name" value="ANKYRIN REPEAT-CONTAINING PROTEIN-RELATED"/>
    <property type="match status" value="1"/>
</dbReference>
<keyword evidence="10 16" id="KW-0040">ANK repeat</keyword>
<evidence type="ECO:0000256" key="15">
    <source>
        <dbReference type="ARBA" id="ARBA00049811"/>
    </source>
</evidence>
<evidence type="ECO:0000256" key="16">
    <source>
        <dbReference type="PROSITE-ProRule" id="PRU00023"/>
    </source>
</evidence>
<evidence type="ECO:0000256" key="13">
    <source>
        <dbReference type="ARBA" id="ARBA00049657"/>
    </source>
</evidence>
<keyword evidence="9" id="KW-0638">Presynaptic neurotoxin</keyword>
<sequence>MEGKMNLDAELVDAVISDDLGKAEDLFRRGAKATYRESYSGGHPIYKAIENNSFNMTQLLLNNGADSELDDINKMVPLLRLASNPSLDSRILGILIDKGIEKNLSVLGLSLVLTAEGFDPSNVKPIEYDTRDWNLLHYAAYNGKLNVVQEIFKLPIEKRGGINDQNAIGWTPLHLAIFHNRKDMVGFLIDQGANIGAKANPPSNETPLDLANAPERSEIASLLRAKQSEYDNLLLTAVHNGDISKVTALLNKGANIEPKGTKNAEFRLAHYVKKIMEMSNYHNVHSEKKSELERIKEELPESVKNVVFSSKVCIKSVHNNEYLYAASDYFNYNWNRRRVFTWKPGNKLEGQGGWKLEPEGDNIYIKSTRFNEYLCAAGNYYSYDSDRRRVFTWRPGGKNSQSKWKIEDCGSARKKRDIQYSITKEAKHNISYDNASGNSS</sequence>
<keyword evidence="12" id="KW-1053">Target membrane</keyword>
<keyword evidence="8" id="KW-0677">Repeat</keyword>
<dbReference type="InterPro" id="IPR036770">
    <property type="entry name" value="Ankyrin_rpt-contain_sf"/>
</dbReference>
<dbReference type="OrthoDB" id="7938441at2759"/>
<feature type="repeat" description="ANK" evidence="16">
    <location>
        <begin position="40"/>
        <end position="72"/>
    </location>
</feature>
<keyword evidence="7" id="KW-0528">Neurotoxin</keyword>
<evidence type="ECO:0000256" key="10">
    <source>
        <dbReference type="ARBA" id="ARBA00023043"/>
    </source>
</evidence>
<dbReference type="GO" id="GO:0005576">
    <property type="term" value="C:extracellular region"/>
    <property type="evidence" value="ECO:0007669"/>
    <property type="project" value="UniProtKB-SubCell"/>
</dbReference>
<evidence type="ECO:0000256" key="12">
    <source>
        <dbReference type="ARBA" id="ARBA00023298"/>
    </source>
</evidence>
<dbReference type="GO" id="GO:0044218">
    <property type="term" value="C:other organism cell membrane"/>
    <property type="evidence" value="ECO:0007669"/>
    <property type="project" value="UniProtKB-KW"/>
</dbReference>
<proteinExistence type="inferred from homology"/>
<dbReference type="EMBL" id="BMAW01098403">
    <property type="protein sequence ID" value="GFS84709.1"/>
    <property type="molecule type" value="Genomic_DNA"/>
</dbReference>
<evidence type="ECO:0000256" key="8">
    <source>
        <dbReference type="ARBA" id="ARBA00022737"/>
    </source>
</evidence>
<dbReference type="PANTHER" id="PTHR24198">
    <property type="entry name" value="ANKYRIN REPEAT AND PROTEIN KINASE DOMAIN-CONTAINING PROTEIN"/>
    <property type="match status" value="1"/>
</dbReference>
<evidence type="ECO:0000256" key="5">
    <source>
        <dbReference type="ARBA" id="ARBA00022537"/>
    </source>
</evidence>